<comment type="caution">
    <text evidence="3">The sequence shown here is derived from an EMBL/GenBank/DDBJ whole genome shotgun (WGS) entry which is preliminary data.</text>
</comment>
<feature type="transmembrane region" description="Helical" evidence="2">
    <location>
        <begin position="12"/>
        <end position="33"/>
    </location>
</feature>
<keyword evidence="2" id="KW-0812">Transmembrane</keyword>
<evidence type="ECO:0000313" key="4">
    <source>
        <dbReference type="Proteomes" id="UP001066276"/>
    </source>
</evidence>
<dbReference type="Proteomes" id="UP001066276">
    <property type="component" value="Chromosome 2_2"/>
</dbReference>
<dbReference type="EMBL" id="JANPWB010000004">
    <property type="protein sequence ID" value="KAJ1194731.1"/>
    <property type="molecule type" value="Genomic_DNA"/>
</dbReference>
<organism evidence="3 4">
    <name type="scientific">Pleurodeles waltl</name>
    <name type="common">Iberian ribbed newt</name>
    <dbReference type="NCBI Taxonomy" id="8319"/>
    <lineage>
        <taxon>Eukaryota</taxon>
        <taxon>Metazoa</taxon>
        <taxon>Chordata</taxon>
        <taxon>Craniata</taxon>
        <taxon>Vertebrata</taxon>
        <taxon>Euteleostomi</taxon>
        <taxon>Amphibia</taxon>
        <taxon>Batrachia</taxon>
        <taxon>Caudata</taxon>
        <taxon>Salamandroidea</taxon>
        <taxon>Salamandridae</taxon>
        <taxon>Pleurodelinae</taxon>
        <taxon>Pleurodeles</taxon>
    </lineage>
</organism>
<keyword evidence="2" id="KW-0472">Membrane</keyword>
<protein>
    <recommendedName>
        <fullName evidence="5">Secreted protein</fullName>
    </recommendedName>
</protein>
<dbReference type="AlphaFoldDB" id="A0AAV7V1S7"/>
<feature type="compositionally biased region" description="Low complexity" evidence="1">
    <location>
        <begin position="115"/>
        <end position="133"/>
    </location>
</feature>
<reference evidence="3" key="1">
    <citation type="journal article" date="2022" name="bioRxiv">
        <title>Sequencing and chromosome-scale assembly of the giantPleurodeles waltlgenome.</title>
        <authorList>
            <person name="Brown T."/>
            <person name="Elewa A."/>
            <person name="Iarovenko S."/>
            <person name="Subramanian E."/>
            <person name="Araus A.J."/>
            <person name="Petzold A."/>
            <person name="Susuki M."/>
            <person name="Suzuki K.-i.T."/>
            <person name="Hayashi T."/>
            <person name="Toyoda A."/>
            <person name="Oliveira C."/>
            <person name="Osipova E."/>
            <person name="Leigh N.D."/>
            <person name="Simon A."/>
            <person name="Yun M.H."/>
        </authorList>
    </citation>
    <scope>NUCLEOTIDE SEQUENCE</scope>
    <source>
        <strain evidence="3">20211129_DDA</strain>
        <tissue evidence="3">Liver</tissue>
    </source>
</reference>
<evidence type="ECO:0000313" key="3">
    <source>
        <dbReference type="EMBL" id="KAJ1194731.1"/>
    </source>
</evidence>
<proteinExistence type="predicted"/>
<gene>
    <name evidence="3" type="ORF">NDU88_004017</name>
</gene>
<keyword evidence="4" id="KW-1185">Reference proteome</keyword>
<evidence type="ECO:0000256" key="1">
    <source>
        <dbReference type="SAM" id="MobiDB-lite"/>
    </source>
</evidence>
<feature type="compositionally biased region" description="Basic and acidic residues" evidence="1">
    <location>
        <begin position="78"/>
        <end position="98"/>
    </location>
</feature>
<evidence type="ECO:0000256" key="2">
    <source>
        <dbReference type="SAM" id="Phobius"/>
    </source>
</evidence>
<sequence>MPGEDAGLWGPWWLLRPRCLIMCLLLNFCWVLCWKASSWQATTAPTHGAQENVRRAPSRQTREPGHCFQYQEPRSGVKGHEGPLRQASEEEARRRDRPAPPGDATPKCSLRRMHAPGASRGAGSAAKRPQARL</sequence>
<evidence type="ECO:0008006" key="5">
    <source>
        <dbReference type="Google" id="ProtNLM"/>
    </source>
</evidence>
<accession>A0AAV7V1S7</accession>
<keyword evidence="2" id="KW-1133">Transmembrane helix</keyword>
<name>A0AAV7V1S7_PLEWA</name>
<feature type="region of interest" description="Disordered" evidence="1">
    <location>
        <begin position="43"/>
        <end position="133"/>
    </location>
</feature>